<name>A0ABN7AFP3_9HEMI</name>
<dbReference type="Proteomes" id="UP001307889">
    <property type="component" value="Chromosome 2"/>
</dbReference>
<proteinExistence type="predicted"/>
<reference evidence="1 2" key="1">
    <citation type="submission" date="2023-09" db="EMBL/GenBank/DDBJ databases">
        <title>Nesidiocoris tenuis whole genome shotgun sequence.</title>
        <authorList>
            <person name="Shibata T."/>
            <person name="Shimoda M."/>
            <person name="Kobayashi T."/>
            <person name="Uehara T."/>
        </authorList>
    </citation>
    <scope>NUCLEOTIDE SEQUENCE [LARGE SCALE GENOMIC DNA]</scope>
    <source>
        <strain evidence="1 2">Japan</strain>
    </source>
</reference>
<organism evidence="1 2">
    <name type="scientific">Nesidiocoris tenuis</name>
    <dbReference type="NCBI Taxonomy" id="355587"/>
    <lineage>
        <taxon>Eukaryota</taxon>
        <taxon>Metazoa</taxon>
        <taxon>Ecdysozoa</taxon>
        <taxon>Arthropoda</taxon>
        <taxon>Hexapoda</taxon>
        <taxon>Insecta</taxon>
        <taxon>Pterygota</taxon>
        <taxon>Neoptera</taxon>
        <taxon>Paraneoptera</taxon>
        <taxon>Hemiptera</taxon>
        <taxon>Heteroptera</taxon>
        <taxon>Panheteroptera</taxon>
        <taxon>Cimicomorpha</taxon>
        <taxon>Miridae</taxon>
        <taxon>Dicyphina</taxon>
        <taxon>Nesidiocoris</taxon>
    </lineage>
</organism>
<keyword evidence="2" id="KW-1185">Reference proteome</keyword>
<gene>
    <name evidence="1" type="ORF">NTJ_02992</name>
</gene>
<sequence length="87" mass="9499">MKPVGTWQGGGARIDAVAAQLVADCAQYPGERKVRGGQGGGRLGFWSAYATIGHVEWPSLQCSRTPHLWSIFLQEFQKIQLSTILGR</sequence>
<dbReference type="EMBL" id="AP028910">
    <property type="protein sequence ID" value="BES90184.1"/>
    <property type="molecule type" value="Genomic_DNA"/>
</dbReference>
<evidence type="ECO:0000313" key="1">
    <source>
        <dbReference type="EMBL" id="BES90184.1"/>
    </source>
</evidence>
<accession>A0ABN7AFP3</accession>
<protein>
    <submittedName>
        <fullName evidence="1">Uncharacterized protein</fullName>
    </submittedName>
</protein>
<evidence type="ECO:0000313" key="2">
    <source>
        <dbReference type="Proteomes" id="UP001307889"/>
    </source>
</evidence>